<feature type="transmembrane region" description="Helical" evidence="1">
    <location>
        <begin position="38"/>
        <end position="60"/>
    </location>
</feature>
<organism evidence="3 4">
    <name type="scientific">Erythrobacter ramosus</name>
    <dbReference type="NCBI Taxonomy" id="35811"/>
    <lineage>
        <taxon>Bacteria</taxon>
        <taxon>Pseudomonadati</taxon>
        <taxon>Pseudomonadota</taxon>
        <taxon>Alphaproteobacteria</taxon>
        <taxon>Sphingomonadales</taxon>
        <taxon>Erythrobacteraceae</taxon>
        <taxon>Erythrobacter/Porphyrobacter group</taxon>
        <taxon>Erythrobacter</taxon>
    </lineage>
</organism>
<accession>A0A6I4UJG5</accession>
<feature type="transmembrane region" description="Helical" evidence="1">
    <location>
        <begin position="109"/>
        <end position="126"/>
    </location>
</feature>
<dbReference type="Proteomes" id="UP000548685">
    <property type="component" value="Unassembled WGS sequence"/>
</dbReference>
<feature type="transmembrane region" description="Helical" evidence="1">
    <location>
        <begin position="12"/>
        <end position="32"/>
    </location>
</feature>
<evidence type="ECO:0000313" key="4">
    <source>
        <dbReference type="Proteomes" id="UP000430021"/>
    </source>
</evidence>
<gene>
    <name evidence="2" type="ORF">FHS52_000559</name>
    <name evidence="3" type="ORF">GRI59_03790</name>
</gene>
<evidence type="ECO:0000313" key="5">
    <source>
        <dbReference type="Proteomes" id="UP000548685"/>
    </source>
</evidence>
<sequence length="141" mass="15209">MARNPATIRYNRRMAAIMAVYIAGIMLASLVIDRAAPLGPITIGLTLLPGLAIVAAIGAIGRFLTELADEYLRMLEVRKVIIATGVTLAITSVWGLLELYSASLPRLPVFYVFPIWCGGLFVGQIVNRFWLGDDDDVGGCA</sequence>
<name>A0A6I4UJG5_9SPHN</name>
<keyword evidence="1" id="KW-0472">Membrane</keyword>
<keyword evidence="5" id="KW-1185">Reference proteome</keyword>
<dbReference type="AlphaFoldDB" id="A0A6I4UJG5"/>
<comment type="caution">
    <text evidence="3">The sequence shown here is derived from an EMBL/GenBank/DDBJ whole genome shotgun (WGS) entry which is preliminary data.</text>
</comment>
<dbReference type="EMBL" id="JACICE010000001">
    <property type="protein sequence ID" value="MBB3774616.1"/>
    <property type="molecule type" value="Genomic_DNA"/>
</dbReference>
<dbReference type="OrthoDB" id="119964at2"/>
<protein>
    <submittedName>
        <fullName evidence="3">Uncharacterized protein</fullName>
    </submittedName>
</protein>
<keyword evidence="1" id="KW-1133">Transmembrane helix</keyword>
<dbReference type="EMBL" id="WTYB01000001">
    <property type="protein sequence ID" value="MXP37737.1"/>
    <property type="molecule type" value="Genomic_DNA"/>
</dbReference>
<proteinExistence type="predicted"/>
<feature type="transmembrane region" description="Helical" evidence="1">
    <location>
        <begin position="80"/>
        <end position="97"/>
    </location>
</feature>
<dbReference type="Proteomes" id="UP000430021">
    <property type="component" value="Unassembled WGS sequence"/>
</dbReference>
<keyword evidence="1" id="KW-0812">Transmembrane</keyword>
<evidence type="ECO:0000313" key="3">
    <source>
        <dbReference type="EMBL" id="MXP37737.1"/>
    </source>
</evidence>
<reference evidence="3 4" key="1">
    <citation type="submission" date="2019-12" db="EMBL/GenBank/DDBJ databases">
        <title>Genomic-based taxomic classification of the family Erythrobacteraceae.</title>
        <authorList>
            <person name="Xu L."/>
        </authorList>
    </citation>
    <scope>NUCLEOTIDE SEQUENCE [LARGE SCALE GENOMIC DNA]</scope>
    <source>
        <strain evidence="3 4">JCM 10282</strain>
    </source>
</reference>
<dbReference type="RefSeq" id="WP_160759850.1">
    <property type="nucleotide sequence ID" value="NZ_BAAADZ010000002.1"/>
</dbReference>
<evidence type="ECO:0000313" key="2">
    <source>
        <dbReference type="EMBL" id="MBB3774616.1"/>
    </source>
</evidence>
<evidence type="ECO:0000256" key="1">
    <source>
        <dbReference type="SAM" id="Phobius"/>
    </source>
</evidence>
<reference evidence="2 5" key="2">
    <citation type="submission" date="2020-08" db="EMBL/GenBank/DDBJ databases">
        <title>Genomic Encyclopedia of Type Strains, Phase IV (KMG-IV): sequencing the most valuable type-strain genomes for metagenomic binning, comparative biology and taxonomic classification.</title>
        <authorList>
            <person name="Goeker M."/>
        </authorList>
    </citation>
    <scope>NUCLEOTIDE SEQUENCE [LARGE SCALE GENOMIC DNA]</scope>
    <source>
        <strain evidence="2 5">DSM 8510</strain>
    </source>
</reference>